<reference evidence="3 4" key="1">
    <citation type="journal article" date="2020" name="Int. J. Syst. Evol. Microbiol.">
        <title>Bartonella kosoyi sp. nov. and Bartonella krasnovii sp. nov., two novel species closely related to the zoonotic Bartonella elizabethae, isolated from black rats and wild desert rodent-fleas.</title>
        <authorList>
            <person name="Gutierrez R."/>
            <person name="Shalit T."/>
            <person name="Markus B."/>
            <person name="Yuan C."/>
            <person name="Nachum-Biala Y."/>
            <person name="Elad D."/>
            <person name="Harrus S."/>
        </authorList>
    </citation>
    <scope>NUCLEOTIDE SEQUENCE [LARGE SCALE GENOMIC DNA]</scope>
    <source>
        <strain evidence="3 4">Tel Aviv</strain>
    </source>
</reference>
<name>A0A5B9CZE0_9HYPH</name>
<accession>A0A5B9CZE0</accession>
<evidence type="ECO:0000313" key="3">
    <source>
        <dbReference type="EMBL" id="QEE09645.1"/>
    </source>
</evidence>
<gene>
    <name evidence="3" type="ORF">D1093_08610</name>
</gene>
<dbReference type="InterPro" id="IPR011050">
    <property type="entry name" value="Pectin_lyase_fold/virulence"/>
</dbReference>
<evidence type="ECO:0000313" key="4">
    <source>
        <dbReference type="Proteomes" id="UP000321940"/>
    </source>
</evidence>
<protein>
    <submittedName>
        <fullName evidence="3">Autotransporter outer membrane beta-barrel domain-containing protein</fullName>
    </submittedName>
</protein>
<proteinExistence type="predicted"/>
<dbReference type="Pfam" id="PF03797">
    <property type="entry name" value="Autotransporter"/>
    <property type="match status" value="1"/>
</dbReference>
<dbReference type="Proteomes" id="UP000321940">
    <property type="component" value="Chromosome"/>
</dbReference>
<feature type="domain" description="Autotransporter" evidence="2">
    <location>
        <begin position="825"/>
        <end position="1102"/>
    </location>
</feature>
<dbReference type="InterPro" id="IPR012332">
    <property type="entry name" value="Autotransporter_pectin_lyase_C"/>
</dbReference>
<dbReference type="SUPFAM" id="SSF103515">
    <property type="entry name" value="Autotransporter"/>
    <property type="match status" value="1"/>
</dbReference>
<keyword evidence="4" id="KW-1185">Reference proteome</keyword>
<dbReference type="NCBIfam" id="TIGR01414">
    <property type="entry name" value="autotrans_barl"/>
    <property type="match status" value="2"/>
</dbReference>
<dbReference type="SUPFAM" id="SSF51126">
    <property type="entry name" value="Pectin lyase-like"/>
    <property type="match status" value="1"/>
</dbReference>
<dbReference type="InterPro" id="IPR051551">
    <property type="entry name" value="Autotransporter_adhesion"/>
</dbReference>
<feature type="compositionally biased region" description="Low complexity" evidence="1">
    <location>
        <begin position="698"/>
        <end position="715"/>
    </location>
</feature>
<dbReference type="InterPro" id="IPR005546">
    <property type="entry name" value="Autotransporte_beta"/>
</dbReference>
<evidence type="ECO:0000256" key="1">
    <source>
        <dbReference type="SAM" id="MobiDB-lite"/>
    </source>
</evidence>
<dbReference type="PANTHER" id="PTHR35037">
    <property type="entry name" value="C-TERMINAL REGION OF AIDA-LIKE PROTEIN"/>
    <property type="match status" value="1"/>
</dbReference>
<dbReference type="Gene3D" id="2.40.128.130">
    <property type="entry name" value="Autotransporter beta-domain"/>
    <property type="match status" value="1"/>
</dbReference>
<sequence>MIYVFHKHVFLCHFTTAILYFLQVTYVSSTDLSIDRRGVFYNCDDKRIHFLANKVYYLKSSQEASASTAPIAAIYVEKAGTIVNASQVTVYGDNPDKTSAYGAYVRNGGRLNLAISNFKDIPALCAQDAVISMILGEIKGTSHAIYAWGRGANISLESVNIDIESDNSNVKSIGIMSGFGAMVRMSDGTVNFNQIGSFSTLFEGRYFLDNIGIMGQGGREESGTGGDSAMGGLPEAFEVFQGGDVYLKNGFFQLNSMHAFLIKNFSGYVNDNSRLIQRHILPNGFKNTNIKIEKNNISVKGERAHGLYFNVLAPEEFAKMLRQQDDEKNLETKKVITGRAFVHLSETNMTVPDGIAIYAKGNKDYEVKGTLELSDETKISGDLLLKAENNASLLVKANSSFLKGGTRVEDRSVIDLELVHYSKWYLTKSKYNGLQESVSSLSSLHLSNSTLIFDEDSGYQTLRIGKKTNIDARDNISDSIDKKVYSAEGNAQIRLNAFLNDEGLFDSQKTDRILIYGDVSGMTFIRVQNFPKYASKEVYEGRDQSISLIQVAGTAQAGSFRLANGYDDYTTVKGFPYQYRIRGYGPGSPFGEADARQRLVEGEGDFWDFRLEGIYLHSGLGSYHGPFGKPSPFSLSYPVDSPPPGPLPTLLMSDSPSSSTPSDPVDPPPPDPLSTSFMSDSPSSASSDPVDPPPPDPLSTSFMSDSPSSASSDPVDPLPPDPLSTSLPSEPPVPVVPSSTDSDAVSPPSDPIEPKPSQPSAPVEPSSHLSVPFDGKPELGIRAVVPQLPTYLLLPNALFHAGLMEMTTQNKMLETMRGAFYSFGRDNKDTAFFLHAYGASHHYASNLSDFEYGYGAELDYNAFQAGVLLNEIEGLYTRTFFGALGNYGNLSLHPQNVEQSKKSAFHKWSVGAYGSLQHDTGFYMDGVLSYGLFKGDVLTLARGKVVALKGKQFSGSLTSGRTFAIGDKGVVFDPQVQIVYQHLQFHQALDVDNLDVDLGKFHQWMGRVSGRLSKTLGVSEKGREVSFYSKLSYLHSFEDKQFVSFKNDFQLGSFGSSLEAGLGFDARLSSKLSLHGDVTYQHRLKKVGFSGAHFSAGLHHRF</sequence>
<dbReference type="KEGG" id="bky:D1093_08610"/>
<feature type="compositionally biased region" description="Low complexity" evidence="1">
    <location>
        <begin position="648"/>
        <end position="663"/>
    </location>
</feature>
<dbReference type="GO" id="GO:0019867">
    <property type="term" value="C:outer membrane"/>
    <property type="evidence" value="ECO:0007669"/>
    <property type="project" value="InterPro"/>
</dbReference>
<dbReference type="InterPro" id="IPR006315">
    <property type="entry name" value="OM_autotransptr_brl_dom"/>
</dbReference>
<feature type="region of interest" description="Disordered" evidence="1">
    <location>
        <begin position="635"/>
        <end position="771"/>
    </location>
</feature>
<dbReference type="Gene3D" id="2.160.20.20">
    <property type="match status" value="1"/>
</dbReference>
<dbReference type="SMART" id="SM00869">
    <property type="entry name" value="Autotransporter"/>
    <property type="match status" value="1"/>
</dbReference>
<dbReference type="RefSeq" id="WP_120102031.1">
    <property type="nucleotide sequence ID" value="NZ_CP031843.2"/>
</dbReference>
<dbReference type="EMBL" id="CP031843">
    <property type="protein sequence ID" value="QEE09645.1"/>
    <property type="molecule type" value="Genomic_DNA"/>
</dbReference>
<dbReference type="PANTHER" id="PTHR35037:SF3">
    <property type="entry name" value="C-TERMINAL REGION OF AIDA-LIKE PROTEIN"/>
    <property type="match status" value="1"/>
</dbReference>
<dbReference type="InterPro" id="IPR036709">
    <property type="entry name" value="Autotransporte_beta_dom_sf"/>
</dbReference>
<dbReference type="PROSITE" id="PS51208">
    <property type="entry name" value="AUTOTRANSPORTER"/>
    <property type="match status" value="1"/>
</dbReference>
<feature type="compositionally biased region" description="Low complexity" evidence="1">
    <location>
        <begin position="736"/>
        <end position="747"/>
    </location>
</feature>
<organism evidence="3 4">
    <name type="scientific">Bartonella kosoyi</name>
    <dbReference type="NCBI Taxonomy" id="2133959"/>
    <lineage>
        <taxon>Bacteria</taxon>
        <taxon>Pseudomonadati</taxon>
        <taxon>Pseudomonadota</taxon>
        <taxon>Alphaproteobacteria</taxon>
        <taxon>Hyphomicrobiales</taxon>
        <taxon>Bartonellaceae</taxon>
        <taxon>Bartonella</taxon>
    </lineage>
</organism>
<feature type="compositionally biased region" description="Pro residues" evidence="1">
    <location>
        <begin position="748"/>
        <end position="759"/>
    </location>
</feature>
<dbReference type="AlphaFoldDB" id="A0A5B9CZE0"/>
<evidence type="ECO:0000259" key="2">
    <source>
        <dbReference type="PROSITE" id="PS51208"/>
    </source>
</evidence>
<feature type="compositionally biased region" description="Low complexity" evidence="1">
    <location>
        <begin position="673"/>
        <end position="689"/>
    </location>
</feature>